<reference evidence="2" key="1">
    <citation type="submission" date="2020-11" db="EMBL/GenBank/DDBJ databases">
        <authorList>
            <consortium name="DOE Joint Genome Institute"/>
            <person name="Ahrendt S."/>
            <person name="Riley R."/>
            <person name="Andreopoulos W."/>
            <person name="Labutti K."/>
            <person name="Pangilinan J."/>
            <person name="Ruiz-Duenas F.J."/>
            <person name="Barrasa J.M."/>
            <person name="Sanchez-Garcia M."/>
            <person name="Camarero S."/>
            <person name="Miyauchi S."/>
            <person name="Serrano A."/>
            <person name="Linde D."/>
            <person name="Babiker R."/>
            <person name="Drula E."/>
            <person name="Ayuso-Fernandez I."/>
            <person name="Pacheco R."/>
            <person name="Padilla G."/>
            <person name="Ferreira P."/>
            <person name="Barriuso J."/>
            <person name="Kellner H."/>
            <person name="Castanera R."/>
            <person name="Alfaro M."/>
            <person name="Ramirez L."/>
            <person name="Pisabarro A.G."/>
            <person name="Kuo A."/>
            <person name="Tritt A."/>
            <person name="Lipzen A."/>
            <person name="He G."/>
            <person name="Yan M."/>
            <person name="Ng V."/>
            <person name="Cullen D."/>
            <person name="Martin F."/>
            <person name="Rosso M.-N."/>
            <person name="Henrissat B."/>
            <person name="Hibbett D."/>
            <person name="Martinez A.T."/>
            <person name="Grigoriev I.V."/>
        </authorList>
    </citation>
    <scope>NUCLEOTIDE SEQUENCE</scope>
    <source>
        <strain evidence="2">AH 40177</strain>
    </source>
</reference>
<proteinExistence type="predicted"/>
<evidence type="ECO:0000256" key="1">
    <source>
        <dbReference type="SAM" id="SignalP"/>
    </source>
</evidence>
<gene>
    <name evidence="2" type="ORF">BDP27DRAFT_1451378</name>
</gene>
<feature type="chain" id="PRO_5040362446" evidence="1">
    <location>
        <begin position="17"/>
        <end position="363"/>
    </location>
</feature>
<organism evidence="2 3">
    <name type="scientific">Rhodocollybia butyracea</name>
    <dbReference type="NCBI Taxonomy" id="206335"/>
    <lineage>
        <taxon>Eukaryota</taxon>
        <taxon>Fungi</taxon>
        <taxon>Dikarya</taxon>
        <taxon>Basidiomycota</taxon>
        <taxon>Agaricomycotina</taxon>
        <taxon>Agaricomycetes</taxon>
        <taxon>Agaricomycetidae</taxon>
        <taxon>Agaricales</taxon>
        <taxon>Marasmiineae</taxon>
        <taxon>Omphalotaceae</taxon>
        <taxon>Rhodocollybia</taxon>
    </lineage>
</organism>
<protein>
    <submittedName>
        <fullName evidence="2">Uncharacterized protein</fullName>
    </submittedName>
</protein>
<evidence type="ECO:0000313" key="2">
    <source>
        <dbReference type="EMBL" id="KAF9063210.1"/>
    </source>
</evidence>
<keyword evidence="1" id="KW-0732">Signal</keyword>
<sequence>MRSALLLMFIANSLLAVSSLRLAVRAGQALEQPPVKQPPPTMTFLDPRTGTEKLGNQEVPSNFVRQINEALNMKGVVWVYRGSYEPEGDRLWVYLKLTGGPHCPLHAPCFAWRAQGRSIPLKAKTMPTHFAAMVDYIGITAGLPDHDGIAACKGVYPLRARDHALTKKEWQDIRTESNKEHRIPGVPRTGAVESTEPFLAVPTVTFIDIENGRPWKILENPPSSLQKVMTPYINEMLNLAGKTVTYEGKPKSAGKLGPFYFKFFGGDARCLSKTAASSCYGWIEEGSYVIPGTTGVHKHTYHMGIGKPISTVPTQGKGLALIGSYPEINPLMGRPADGPIAQEWVGKMDAFGAKIERMLLHMQ</sequence>
<dbReference type="Proteomes" id="UP000772434">
    <property type="component" value="Unassembled WGS sequence"/>
</dbReference>
<dbReference type="AlphaFoldDB" id="A0A9P5U131"/>
<dbReference type="EMBL" id="JADNRY010000151">
    <property type="protein sequence ID" value="KAF9063210.1"/>
    <property type="molecule type" value="Genomic_DNA"/>
</dbReference>
<keyword evidence="3" id="KW-1185">Reference proteome</keyword>
<comment type="caution">
    <text evidence="2">The sequence shown here is derived from an EMBL/GenBank/DDBJ whole genome shotgun (WGS) entry which is preliminary data.</text>
</comment>
<evidence type="ECO:0000313" key="3">
    <source>
        <dbReference type="Proteomes" id="UP000772434"/>
    </source>
</evidence>
<accession>A0A9P5U131</accession>
<feature type="signal peptide" evidence="1">
    <location>
        <begin position="1"/>
        <end position="16"/>
    </location>
</feature>
<name>A0A9P5U131_9AGAR</name>